<dbReference type="GeneTree" id="ENSGT00940000155690"/>
<evidence type="ECO:0000256" key="16">
    <source>
        <dbReference type="ARBA" id="ARBA00049061"/>
    </source>
</evidence>
<dbReference type="AlphaFoldDB" id="A0A3P8VV24"/>
<accession>A0A3P8VV24</accession>
<keyword evidence="7 17" id="KW-0479">Metal-binding</keyword>
<evidence type="ECO:0000256" key="5">
    <source>
        <dbReference type="ARBA" id="ARBA00022475"/>
    </source>
</evidence>
<proteinExistence type="inferred from homology"/>
<dbReference type="Gene3D" id="3.10.200.10">
    <property type="entry name" value="Alpha carbonic anhydrase"/>
    <property type="match status" value="1"/>
</dbReference>
<sequence length="279" mass="31574">CYQSQYTCNNTCTGPARWGKVSEHCDGRTQSPVNIVRKRVLPDGRLTPFQLSDYLHRFRGHLVNNGHSVQLDLPSHIKISGGNLPVTYKALQLHLHWGKHGGPGSEHLIDGEQFPMEIHIVHLKEKYHSLSEALKDRAGLAVLGFFFQVNTFFNILNDYFLVLLMFDKTDNSTMLDLSLAELIPDFKSLNEYFRYDGSLTTPSCAEAVVWTVFEHTIPLSRNQLSAFSKLKFSDGQPMINSYRPVQPLNGRQVYYSRGHLATTSNMLILLAALVTYSTL</sequence>
<keyword evidence="13 17" id="KW-0456">Lyase</keyword>
<keyword evidence="10" id="KW-0472">Membrane</keyword>
<comment type="similarity">
    <text evidence="3 17">Belongs to the alpha-carbonic anhydrase family.</text>
</comment>
<protein>
    <recommendedName>
        <fullName evidence="17">Carbonic anhydrase</fullName>
        <ecNumber evidence="17">4.2.1.1</ecNumber>
    </recommendedName>
</protein>
<dbReference type="CDD" id="cd03117">
    <property type="entry name" value="alpha_CA_IV_XV_like"/>
    <property type="match status" value="1"/>
</dbReference>
<evidence type="ECO:0000256" key="4">
    <source>
        <dbReference type="ARBA" id="ARBA00011736"/>
    </source>
</evidence>
<dbReference type="FunFam" id="3.10.200.10:FF:000003">
    <property type="entry name" value="Carbonic anhydrase 12"/>
    <property type="match status" value="1"/>
</dbReference>
<dbReference type="PANTHER" id="PTHR18952:SF95">
    <property type="entry name" value="CARBONIC ANHYDRASE 4"/>
    <property type="match status" value="1"/>
</dbReference>
<evidence type="ECO:0000256" key="1">
    <source>
        <dbReference type="ARBA" id="ARBA00001947"/>
    </source>
</evidence>
<dbReference type="InterPro" id="IPR041874">
    <property type="entry name" value="CA4/CA15"/>
</dbReference>
<evidence type="ECO:0000256" key="8">
    <source>
        <dbReference type="ARBA" id="ARBA00022729"/>
    </source>
</evidence>
<comment type="cofactor">
    <cofactor evidence="1 17">
        <name>Zn(2+)</name>
        <dbReference type="ChEBI" id="CHEBI:29105"/>
    </cofactor>
</comment>
<dbReference type="SUPFAM" id="SSF51069">
    <property type="entry name" value="Carbonic anhydrase"/>
    <property type="match status" value="1"/>
</dbReference>
<comment type="function">
    <text evidence="15">Catalyzes the reversible hydration of carbon dioxide into bicarbonate and protons and thus is essential to maintaining intracellular and extracellular pH. May stimulate the sodium/bicarbonate transporter activity of SLC4A4 that acts in pH homeostasis. It is essential for acid overload removal from the retina and retina epithelium, and acid release in the choriocapillaris in the choroid.</text>
</comment>
<keyword evidence="14" id="KW-0449">Lipoprotein</keyword>
<evidence type="ECO:0000313" key="19">
    <source>
        <dbReference type="Ensembl" id="ENSCSEP00000017166.1"/>
    </source>
</evidence>
<dbReference type="PANTHER" id="PTHR18952">
    <property type="entry name" value="CARBONIC ANHYDRASE"/>
    <property type="match status" value="1"/>
</dbReference>
<comment type="catalytic activity">
    <reaction evidence="16">
        <text>hydrogencarbonate + H(+) = CO2 + H2O</text>
        <dbReference type="Rhea" id="RHEA:10748"/>
        <dbReference type="ChEBI" id="CHEBI:15377"/>
        <dbReference type="ChEBI" id="CHEBI:15378"/>
        <dbReference type="ChEBI" id="CHEBI:16526"/>
        <dbReference type="ChEBI" id="CHEBI:17544"/>
        <dbReference type="EC" id="4.2.1.1"/>
    </reaction>
    <physiologicalReaction direction="left-to-right" evidence="16">
        <dbReference type="Rhea" id="RHEA:10749"/>
    </physiologicalReaction>
    <physiologicalReaction direction="right-to-left" evidence="16">
        <dbReference type="Rhea" id="RHEA:10750"/>
    </physiologicalReaction>
</comment>
<comment type="subunit">
    <text evidence="4">Interacts with SLC4A4.</text>
</comment>
<comment type="function">
    <text evidence="17">Reversible hydration of carbon dioxide.</text>
</comment>
<keyword evidence="8" id="KW-0732">Signal</keyword>
<dbReference type="Ensembl" id="ENSCSET00000017380.1">
    <property type="protein sequence ID" value="ENSCSEP00000017166.1"/>
    <property type="gene ID" value="ENSCSEG00000010983.1"/>
</dbReference>
<dbReference type="PROSITE" id="PS51144">
    <property type="entry name" value="ALPHA_CA_2"/>
    <property type="match status" value="1"/>
</dbReference>
<name>A0A3P8VV24_CYNSE</name>
<evidence type="ECO:0000256" key="7">
    <source>
        <dbReference type="ARBA" id="ARBA00022723"/>
    </source>
</evidence>
<keyword evidence="6" id="KW-0336">GPI-anchor</keyword>
<reference evidence="19" key="2">
    <citation type="submission" date="2025-08" db="UniProtKB">
        <authorList>
            <consortium name="Ensembl"/>
        </authorList>
    </citation>
    <scope>IDENTIFICATION</scope>
</reference>
<evidence type="ECO:0000256" key="17">
    <source>
        <dbReference type="RuleBase" id="RU367011"/>
    </source>
</evidence>
<dbReference type="SMART" id="SM01057">
    <property type="entry name" value="Carb_anhydrase"/>
    <property type="match status" value="1"/>
</dbReference>
<keyword evidence="20" id="KW-1185">Reference proteome</keyword>
<dbReference type="Proteomes" id="UP000265120">
    <property type="component" value="Chromosome 4"/>
</dbReference>
<dbReference type="InterPro" id="IPR001148">
    <property type="entry name" value="CA_dom"/>
</dbReference>
<evidence type="ECO:0000256" key="11">
    <source>
        <dbReference type="ARBA" id="ARBA00023157"/>
    </source>
</evidence>
<evidence type="ECO:0000256" key="13">
    <source>
        <dbReference type="ARBA" id="ARBA00023239"/>
    </source>
</evidence>
<reference evidence="19" key="3">
    <citation type="submission" date="2025-09" db="UniProtKB">
        <authorList>
            <consortium name="Ensembl"/>
        </authorList>
    </citation>
    <scope>IDENTIFICATION</scope>
</reference>
<evidence type="ECO:0000256" key="6">
    <source>
        <dbReference type="ARBA" id="ARBA00022622"/>
    </source>
</evidence>
<evidence type="ECO:0000256" key="3">
    <source>
        <dbReference type="ARBA" id="ARBA00010718"/>
    </source>
</evidence>
<dbReference type="InterPro" id="IPR036398">
    <property type="entry name" value="CA_dom_sf"/>
</dbReference>
<keyword evidence="5" id="KW-1003">Cell membrane</keyword>
<keyword evidence="9 17" id="KW-0862">Zinc</keyword>
<dbReference type="InterPro" id="IPR018338">
    <property type="entry name" value="Carbonic_anhydrase_a-class_CS"/>
</dbReference>
<evidence type="ECO:0000313" key="20">
    <source>
        <dbReference type="Proteomes" id="UP000265120"/>
    </source>
</evidence>
<organism evidence="19 20">
    <name type="scientific">Cynoglossus semilaevis</name>
    <name type="common">Tongue sole</name>
    <dbReference type="NCBI Taxonomy" id="244447"/>
    <lineage>
        <taxon>Eukaryota</taxon>
        <taxon>Metazoa</taxon>
        <taxon>Chordata</taxon>
        <taxon>Craniata</taxon>
        <taxon>Vertebrata</taxon>
        <taxon>Euteleostomi</taxon>
        <taxon>Actinopterygii</taxon>
        <taxon>Neopterygii</taxon>
        <taxon>Teleostei</taxon>
        <taxon>Neoteleostei</taxon>
        <taxon>Acanthomorphata</taxon>
        <taxon>Carangaria</taxon>
        <taxon>Pleuronectiformes</taxon>
        <taxon>Pleuronectoidei</taxon>
        <taxon>Cynoglossidae</taxon>
        <taxon>Cynoglossinae</taxon>
        <taxon>Cynoglossus</taxon>
    </lineage>
</organism>
<dbReference type="GO" id="GO:0008270">
    <property type="term" value="F:zinc ion binding"/>
    <property type="evidence" value="ECO:0007669"/>
    <property type="project" value="UniProtKB-UniRule"/>
</dbReference>
<evidence type="ECO:0000256" key="14">
    <source>
        <dbReference type="ARBA" id="ARBA00023288"/>
    </source>
</evidence>
<dbReference type="GO" id="GO:0098552">
    <property type="term" value="C:side of membrane"/>
    <property type="evidence" value="ECO:0007669"/>
    <property type="project" value="UniProtKB-KW"/>
</dbReference>
<dbReference type="GO" id="GO:0005886">
    <property type="term" value="C:plasma membrane"/>
    <property type="evidence" value="ECO:0007669"/>
    <property type="project" value="UniProtKB-SubCell"/>
</dbReference>
<dbReference type="EC" id="4.2.1.1" evidence="17"/>
<dbReference type="InterPro" id="IPR023561">
    <property type="entry name" value="Carbonic_anhydrase_a-class"/>
</dbReference>
<keyword evidence="12" id="KW-0325">Glycoprotein</keyword>
<keyword evidence="11" id="KW-1015">Disulfide bond</keyword>
<evidence type="ECO:0000256" key="15">
    <source>
        <dbReference type="ARBA" id="ARBA00045603"/>
    </source>
</evidence>
<evidence type="ECO:0000256" key="9">
    <source>
        <dbReference type="ARBA" id="ARBA00022833"/>
    </source>
</evidence>
<evidence type="ECO:0000256" key="2">
    <source>
        <dbReference type="ARBA" id="ARBA00004609"/>
    </source>
</evidence>
<evidence type="ECO:0000256" key="10">
    <source>
        <dbReference type="ARBA" id="ARBA00023136"/>
    </source>
</evidence>
<dbReference type="GO" id="GO:0004089">
    <property type="term" value="F:carbonate dehydratase activity"/>
    <property type="evidence" value="ECO:0007669"/>
    <property type="project" value="UniProtKB-UniRule"/>
</dbReference>
<dbReference type="Pfam" id="PF00194">
    <property type="entry name" value="Carb_anhydrase"/>
    <property type="match status" value="1"/>
</dbReference>
<evidence type="ECO:0000256" key="12">
    <source>
        <dbReference type="ARBA" id="ARBA00023180"/>
    </source>
</evidence>
<dbReference type="PROSITE" id="PS00162">
    <property type="entry name" value="ALPHA_CA_1"/>
    <property type="match status" value="1"/>
</dbReference>
<reference evidence="19 20" key="1">
    <citation type="journal article" date="2014" name="Nat. Genet.">
        <title>Whole-genome sequence of a flatfish provides insights into ZW sex chromosome evolution and adaptation to a benthic lifestyle.</title>
        <authorList>
            <person name="Chen S."/>
            <person name="Zhang G."/>
            <person name="Shao C."/>
            <person name="Huang Q."/>
            <person name="Liu G."/>
            <person name="Zhang P."/>
            <person name="Song W."/>
            <person name="An N."/>
            <person name="Chalopin D."/>
            <person name="Volff J.N."/>
            <person name="Hong Y."/>
            <person name="Li Q."/>
            <person name="Sha Z."/>
            <person name="Zhou H."/>
            <person name="Xie M."/>
            <person name="Yu Q."/>
            <person name="Liu Y."/>
            <person name="Xiang H."/>
            <person name="Wang N."/>
            <person name="Wu K."/>
            <person name="Yang C."/>
            <person name="Zhou Q."/>
            <person name="Liao X."/>
            <person name="Yang L."/>
            <person name="Hu Q."/>
            <person name="Zhang J."/>
            <person name="Meng L."/>
            <person name="Jin L."/>
            <person name="Tian Y."/>
            <person name="Lian J."/>
            <person name="Yang J."/>
            <person name="Miao G."/>
            <person name="Liu S."/>
            <person name="Liang Z."/>
            <person name="Yan F."/>
            <person name="Li Y."/>
            <person name="Sun B."/>
            <person name="Zhang H."/>
            <person name="Zhang J."/>
            <person name="Zhu Y."/>
            <person name="Du M."/>
            <person name="Zhao Y."/>
            <person name="Schartl M."/>
            <person name="Tang Q."/>
            <person name="Wang J."/>
        </authorList>
    </citation>
    <scope>NUCLEOTIDE SEQUENCE</scope>
</reference>
<feature type="domain" description="Alpha-carbonic anhydrase" evidence="18">
    <location>
        <begin position="4"/>
        <end position="257"/>
    </location>
</feature>
<evidence type="ECO:0000259" key="18">
    <source>
        <dbReference type="PROSITE" id="PS51144"/>
    </source>
</evidence>
<comment type="subcellular location">
    <subcellularLocation>
        <location evidence="2">Cell membrane</location>
        <topology evidence="2">Lipid-anchor</topology>
        <topology evidence="2">GPI-anchor</topology>
    </subcellularLocation>
</comment>